<dbReference type="InterPro" id="IPR021886">
    <property type="entry name" value="MgsA_C"/>
</dbReference>
<dbReference type="Pfam" id="PF12002">
    <property type="entry name" value="MgsA_C"/>
    <property type="match status" value="1"/>
</dbReference>
<feature type="non-terminal residue" evidence="2">
    <location>
        <position position="1"/>
    </location>
</feature>
<gene>
    <name evidence="2" type="ORF">METZ01_LOCUS425071</name>
</gene>
<accession>A0A382XM29</accession>
<evidence type="ECO:0000313" key="2">
    <source>
        <dbReference type="EMBL" id="SVD72217.1"/>
    </source>
</evidence>
<dbReference type="EMBL" id="UINC01168927">
    <property type="protein sequence ID" value="SVD72217.1"/>
    <property type="molecule type" value="Genomic_DNA"/>
</dbReference>
<dbReference type="GO" id="GO:0006260">
    <property type="term" value="P:DNA replication"/>
    <property type="evidence" value="ECO:0007669"/>
    <property type="project" value="InterPro"/>
</dbReference>
<name>A0A382XM29_9ZZZZ</name>
<feature type="domain" description="MgsA AAA+ ATPase C-terminal" evidence="1">
    <location>
        <begin position="1"/>
        <end position="51"/>
    </location>
</feature>
<organism evidence="2">
    <name type="scientific">marine metagenome</name>
    <dbReference type="NCBI Taxonomy" id="408172"/>
    <lineage>
        <taxon>unclassified sequences</taxon>
        <taxon>metagenomes</taxon>
        <taxon>ecological metagenomes</taxon>
    </lineage>
</organism>
<dbReference type="InterPro" id="IPR008921">
    <property type="entry name" value="DNA_pol3_clamp-load_cplx_C"/>
</dbReference>
<evidence type="ECO:0000259" key="1">
    <source>
        <dbReference type="Pfam" id="PF12002"/>
    </source>
</evidence>
<dbReference type="AlphaFoldDB" id="A0A382XM29"/>
<sequence length="56" mass="7078">YGKDYKYAHSYDNHFVKQNYFPETFMNPPIFYKPKNEGREKIIKERLEKLWIDRYK</sequence>
<dbReference type="SUPFAM" id="SSF48019">
    <property type="entry name" value="post-AAA+ oligomerization domain-like"/>
    <property type="match status" value="1"/>
</dbReference>
<dbReference type="Gene3D" id="1.10.3710.10">
    <property type="entry name" value="DNA polymerase III clamp loader subunits, C-terminal domain"/>
    <property type="match status" value="1"/>
</dbReference>
<reference evidence="2" key="1">
    <citation type="submission" date="2018-05" db="EMBL/GenBank/DDBJ databases">
        <authorList>
            <person name="Lanie J.A."/>
            <person name="Ng W.-L."/>
            <person name="Kazmierczak K.M."/>
            <person name="Andrzejewski T.M."/>
            <person name="Davidsen T.M."/>
            <person name="Wayne K.J."/>
            <person name="Tettelin H."/>
            <person name="Glass J.I."/>
            <person name="Rusch D."/>
            <person name="Podicherti R."/>
            <person name="Tsui H.-C.T."/>
            <person name="Winkler M.E."/>
        </authorList>
    </citation>
    <scope>NUCLEOTIDE SEQUENCE</scope>
</reference>
<protein>
    <recommendedName>
        <fullName evidence="1">MgsA AAA+ ATPase C-terminal domain-containing protein</fullName>
    </recommendedName>
</protein>
<dbReference type="GO" id="GO:0003677">
    <property type="term" value="F:DNA binding"/>
    <property type="evidence" value="ECO:0007669"/>
    <property type="project" value="InterPro"/>
</dbReference>
<proteinExistence type="predicted"/>